<proteinExistence type="predicted"/>
<dbReference type="PANTHER" id="PTHR23153:SF38">
    <property type="entry name" value="UBX DOMAIN-CONTAINING PROTEIN 6"/>
    <property type="match status" value="1"/>
</dbReference>
<dbReference type="GeneID" id="17267468"/>
<dbReference type="KEGG" id="ehx:EMIHUDRAFT_240774"/>
<dbReference type="HOGENOM" id="CLU_732442_0_0_1"/>
<dbReference type="AlphaFoldDB" id="A0A0D3JEJ3"/>
<sequence length="378" mass="38291">MCDAELAALASLVERNEGIDPALGALRTAALLLKNAAADKSKGVLRADNKALRSKILGLDGGAAALHALGFRADVEDPEQATTFSLAASSSTAALAEAVGEAVARVVALKDAIVAVGDSNAPQAAQDALRLAATYVTNLASDAANERKRRIGAANKALASRLLGASGGAALLFAAGFAPEPAEAPEAFVCALPAAEVGLVAAGSLPCPGGVAGEEAAGEPSPSEAVTSVPRFATLPLVDALCAGGAPPGGADMQPKLAKARDGQAVVLLCWQSASKRWSRVGQMPIPSTSFAWAQTLPDGSEPALSIDVDLGDGKLLELRAGVGGGDNEYLAAKRFIDANWESLNNNHLEEIARKVRAAVGPVLATVEALRDAMEAQN</sequence>
<dbReference type="Gene3D" id="1.20.58.2190">
    <property type="match status" value="1"/>
</dbReference>
<dbReference type="RefSeq" id="XP_005774357.1">
    <property type="nucleotide sequence ID" value="XM_005774300.1"/>
</dbReference>
<reference evidence="3" key="1">
    <citation type="journal article" date="2013" name="Nature">
        <title>Pan genome of the phytoplankton Emiliania underpins its global distribution.</title>
        <authorList>
            <person name="Read B.A."/>
            <person name="Kegel J."/>
            <person name="Klute M.J."/>
            <person name="Kuo A."/>
            <person name="Lefebvre S.C."/>
            <person name="Maumus F."/>
            <person name="Mayer C."/>
            <person name="Miller J."/>
            <person name="Monier A."/>
            <person name="Salamov A."/>
            <person name="Young J."/>
            <person name="Aguilar M."/>
            <person name="Claverie J.M."/>
            <person name="Frickenhaus S."/>
            <person name="Gonzalez K."/>
            <person name="Herman E.K."/>
            <person name="Lin Y.C."/>
            <person name="Napier J."/>
            <person name="Ogata H."/>
            <person name="Sarno A.F."/>
            <person name="Shmutz J."/>
            <person name="Schroeder D."/>
            <person name="de Vargas C."/>
            <person name="Verret F."/>
            <person name="von Dassow P."/>
            <person name="Valentin K."/>
            <person name="Van de Peer Y."/>
            <person name="Wheeler G."/>
            <person name="Dacks J.B."/>
            <person name="Delwiche C.F."/>
            <person name="Dyhrman S.T."/>
            <person name="Glockner G."/>
            <person name="John U."/>
            <person name="Richards T."/>
            <person name="Worden A.Z."/>
            <person name="Zhang X."/>
            <person name="Grigoriev I.V."/>
            <person name="Allen A.E."/>
            <person name="Bidle K."/>
            <person name="Borodovsky M."/>
            <person name="Bowler C."/>
            <person name="Brownlee C."/>
            <person name="Cock J.M."/>
            <person name="Elias M."/>
            <person name="Gladyshev V.N."/>
            <person name="Groth M."/>
            <person name="Guda C."/>
            <person name="Hadaegh A."/>
            <person name="Iglesias-Rodriguez M.D."/>
            <person name="Jenkins J."/>
            <person name="Jones B.M."/>
            <person name="Lawson T."/>
            <person name="Leese F."/>
            <person name="Lindquist E."/>
            <person name="Lobanov A."/>
            <person name="Lomsadze A."/>
            <person name="Malik S.B."/>
            <person name="Marsh M.E."/>
            <person name="Mackinder L."/>
            <person name="Mock T."/>
            <person name="Mueller-Roeber B."/>
            <person name="Pagarete A."/>
            <person name="Parker M."/>
            <person name="Probert I."/>
            <person name="Quesneville H."/>
            <person name="Raines C."/>
            <person name="Rensing S.A."/>
            <person name="Riano-Pachon D.M."/>
            <person name="Richier S."/>
            <person name="Rokitta S."/>
            <person name="Shiraiwa Y."/>
            <person name="Soanes D.M."/>
            <person name="van der Giezen M."/>
            <person name="Wahlund T.M."/>
            <person name="Williams B."/>
            <person name="Wilson W."/>
            <person name="Wolfe G."/>
            <person name="Wurch L.L."/>
        </authorList>
    </citation>
    <scope>NUCLEOTIDE SEQUENCE</scope>
</reference>
<name>A0A0D3JEJ3_EMIH1</name>
<feature type="domain" description="PFU" evidence="1">
    <location>
        <begin position="251"/>
        <end position="356"/>
    </location>
</feature>
<dbReference type="EnsemblProtists" id="EOD21928">
    <property type="protein sequence ID" value="EOD21928"/>
    <property type="gene ID" value="EMIHUDRAFT_240774"/>
</dbReference>
<reference evidence="2" key="2">
    <citation type="submission" date="2024-10" db="UniProtKB">
        <authorList>
            <consortium name="EnsemblProtists"/>
        </authorList>
    </citation>
    <scope>IDENTIFICATION</scope>
</reference>
<evidence type="ECO:0000259" key="1">
    <source>
        <dbReference type="Pfam" id="PF09070"/>
    </source>
</evidence>
<dbReference type="InterPro" id="IPR036339">
    <property type="entry name" value="PUB-like_dom_sf"/>
</dbReference>
<dbReference type="InterPro" id="IPR038122">
    <property type="entry name" value="PFU_sf"/>
</dbReference>
<dbReference type="Gene3D" id="3.10.20.870">
    <property type="entry name" value="PFU (PLAA family ubiquitin binding), C-terminal domain"/>
    <property type="match status" value="1"/>
</dbReference>
<evidence type="ECO:0000313" key="3">
    <source>
        <dbReference type="Proteomes" id="UP000013827"/>
    </source>
</evidence>
<dbReference type="PaxDb" id="2903-EOD21928"/>
<dbReference type="PANTHER" id="PTHR23153">
    <property type="entry name" value="UBX-RELATED"/>
    <property type="match status" value="1"/>
</dbReference>
<dbReference type="Pfam" id="PF09070">
    <property type="entry name" value="PFU"/>
    <property type="match status" value="1"/>
</dbReference>
<dbReference type="SUPFAM" id="SSF143503">
    <property type="entry name" value="PUG domain-like"/>
    <property type="match status" value="2"/>
</dbReference>
<dbReference type="GO" id="GO:0005737">
    <property type="term" value="C:cytoplasm"/>
    <property type="evidence" value="ECO:0007669"/>
    <property type="project" value="TreeGrafter"/>
</dbReference>
<dbReference type="Proteomes" id="UP000013827">
    <property type="component" value="Unassembled WGS sequence"/>
</dbReference>
<accession>A0A0D3JEJ3</accession>
<keyword evidence="3" id="KW-1185">Reference proteome</keyword>
<dbReference type="OMA" id="DMEPALV"/>
<organism evidence="2 3">
    <name type="scientific">Emiliania huxleyi (strain CCMP1516)</name>
    <dbReference type="NCBI Taxonomy" id="280463"/>
    <lineage>
        <taxon>Eukaryota</taxon>
        <taxon>Haptista</taxon>
        <taxon>Haptophyta</taxon>
        <taxon>Prymnesiophyceae</taxon>
        <taxon>Isochrysidales</taxon>
        <taxon>Noelaerhabdaceae</taxon>
        <taxon>Emiliania</taxon>
    </lineage>
</organism>
<dbReference type="InterPro" id="IPR015155">
    <property type="entry name" value="PFU"/>
</dbReference>
<protein>
    <recommendedName>
        <fullName evidence="1">PFU domain-containing protein</fullName>
    </recommendedName>
</protein>
<evidence type="ECO:0000313" key="2">
    <source>
        <dbReference type="EnsemblProtists" id="EOD21928"/>
    </source>
</evidence>